<evidence type="ECO:0000313" key="2">
    <source>
        <dbReference type="EMBL" id="CAK73421.1"/>
    </source>
</evidence>
<dbReference type="HOGENOM" id="CLU_2077624_0_0_1"/>
<organism evidence="2 3">
    <name type="scientific">Paramecium tetraurelia</name>
    <dbReference type="NCBI Taxonomy" id="5888"/>
    <lineage>
        <taxon>Eukaryota</taxon>
        <taxon>Sar</taxon>
        <taxon>Alveolata</taxon>
        <taxon>Ciliophora</taxon>
        <taxon>Intramacronucleata</taxon>
        <taxon>Oligohymenophorea</taxon>
        <taxon>Peniculida</taxon>
        <taxon>Parameciidae</taxon>
        <taxon>Paramecium</taxon>
    </lineage>
</organism>
<keyword evidence="1" id="KW-1133">Transmembrane helix</keyword>
<dbReference type="AlphaFoldDB" id="A0CRK4"/>
<keyword evidence="1" id="KW-0812">Transmembrane</keyword>
<keyword evidence="1" id="KW-0472">Membrane</keyword>
<dbReference type="OrthoDB" id="293561at2759"/>
<dbReference type="RefSeq" id="XP_001440818.1">
    <property type="nucleotide sequence ID" value="XM_001440781.1"/>
</dbReference>
<accession>A0CRK4</accession>
<dbReference type="EMBL" id="CT868152">
    <property type="protein sequence ID" value="CAK73421.1"/>
    <property type="molecule type" value="Genomic_DNA"/>
</dbReference>
<protein>
    <submittedName>
        <fullName evidence="2">Uncharacterized protein</fullName>
    </submittedName>
</protein>
<gene>
    <name evidence="2" type="ORF">GSPATT00009736001</name>
</gene>
<dbReference type="Proteomes" id="UP000000600">
    <property type="component" value="Unassembled WGS sequence"/>
</dbReference>
<evidence type="ECO:0000256" key="1">
    <source>
        <dbReference type="SAM" id="Phobius"/>
    </source>
</evidence>
<dbReference type="InParanoid" id="A0CRK4"/>
<reference evidence="2 3" key="1">
    <citation type="journal article" date="2006" name="Nature">
        <title>Global trends of whole-genome duplications revealed by the ciliate Paramecium tetraurelia.</title>
        <authorList>
            <consortium name="Genoscope"/>
            <person name="Aury J.-M."/>
            <person name="Jaillon O."/>
            <person name="Duret L."/>
            <person name="Noel B."/>
            <person name="Jubin C."/>
            <person name="Porcel B.M."/>
            <person name="Segurens B."/>
            <person name="Daubin V."/>
            <person name="Anthouard V."/>
            <person name="Aiach N."/>
            <person name="Arnaiz O."/>
            <person name="Billaut A."/>
            <person name="Beisson J."/>
            <person name="Blanc I."/>
            <person name="Bouhouche K."/>
            <person name="Camara F."/>
            <person name="Duharcourt S."/>
            <person name="Guigo R."/>
            <person name="Gogendeau D."/>
            <person name="Katinka M."/>
            <person name="Keller A.-M."/>
            <person name="Kissmehl R."/>
            <person name="Klotz C."/>
            <person name="Koll F."/>
            <person name="Le Moue A."/>
            <person name="Lepere C."/>
            <person name="Malinsky S."/>
            <person name="Nowacki M."/>
            <person name="Nowak J.K."/>
            <person name="Plattner H."/>
            <person name="Poulain J."/>
            <person name="Ruiz F."/>
            <person name="Serrano V."/>
            <person name="Zagulski M."/>
            <person name="Dessen P."/>
            <person name="Betermier M."/>
            <person name="Weissenbach J."/>
            <person name="Scarpelli C."/>
            <person name="Schachter V."/>
            <person name="Sperling L."/>
            <person name="Meyer E."/>
            <person name="Cohen J."/>
            <person name="Wincker P."/>
        </authorList>
    </citation>
    <scope>NUCLEOTIDE SEQUENCE [LARGE SCALE GENOMIC DNA]</scope>
    <source>
        <strain evidence="2 3">Stock d4-2</strain>
    </source>
</reference>
<proteinExistence type="predicted"/>
<dbReference type="OMA" id="KNQYRRI"/>
<keyword evidence="3" id="KW-1185">Reference proteome</keyword>
<feature type="transmembrane region" description="Helical" evidence="1">
    <location>
        <begin position="71"/>
        <end position="92"/>
    </location>
</feature>
<dbReference type="GeneID" id="5026603"/>
<dbReference type="KEGG" id="ptm:GSPATT00009736001"/>
<evidence type="ECO:0000313" key="3">
    <source>
        <dbReference type="Proteomes" id="UP000000600"/>
    </source>
</evidence>
<name>A0CRK4_PARTE</name>
<sequence>MLLLFVLVNVNNFIKSEHSLSISLEQYDLDDSTHMQKEETLTLLDIANELEQYHLFQVLGIEAQDRQMKRLAVASIISILTIAACCGCSQIIQAYSKSCKQKLPPPKNQYRRIEQNADSL</sequence>